<dbReference type="InterPro" id="IPR000086">
    <property type="entry name" value="NUDIX_hydrolase_dom"/>
</dbReference>
<gene>
    <name evidence="3" type="primary">nudE</name>
</gene>
<dbReference type="InterPro" id="IPR015797">
    <property type="entry name" value="NUDIX_hydrolase-like_dom_sf"/>
</dbReference>
<dbReference type="Gene3D" id="3.90.79.10">
    <property type="entry name" value="Nucleoside Triphosphate Pyrophosphohydrolase"/>
    <property type="match status" value="1"/>
</dbReference>
<dbReference type="GeneID" id="9384435"/>
<dbReference type="GO" id="GO:0006167">
    <property type="term" value="P:AMP biosynthetic process"/>
    <property type="evidence" value="ECO:0007669"/>
    <property type="project" value="TreeGrafter"/>
</dbReference>
<dbReference type="RefSeq" id="YP_003734261.1">
    <property type="nucleotide sequence ID" value="NC_014260.1"/>
</dbReference>
<reference evidence="3 4" key="1">
    <citation type="journal article" date="2011" name="Arch. Virol.">
        <title>The complete genome sequence of a novel T4-like bacteriophage, IME08.</title>
        <authorList>
            <person name="Jiang H."/>
            <person name="Jiang X."/>
            <person name="Wang S."/>
            <person name="Li C."/>
            <person name="Chen B."/>
            <person name="An X."/>
            <person name="Mi Z."/>
            <person name="Chen J."/>
            <person name="Tong Y."/>
        </authorList>
    </citation>
    <scope>NUCLEOTIDE SEQUENCE [LARGE SCALE GENOMIC DNA]</scope>
</reference>
<evidence type="ECO:0000313" key="4">
    <source>
        <dbReference type="Proteomes" id="UP000201129"/>
    </source>
</evidence>
<dbReference type="KEGG" id="vg:9384435"/>
<keyword evidence="4" id="KW-1185">Reference proteome</keyword>
<dbReference type="Pfam" id="PF00293">
    <property type="entry name" value="NUDIX"/>
    <property type="match status" value="1"/>
</dbReference>
<dbReference type="PANTHER" id="PTHR21340">
    <property type="entry name" value="DIADENOSINE 5,5-P1,P4-TETRAPHOSPHATE PYROPHOSPHOHYDROLASE MUTT"/>
    <property type="match status" value="1"/>
</dbReference>
<feature type="domain" description="Nudix hydrolase" evidence="2">
    <location>
        <begin position="45"/>
        <end position="181"/>
    </location>
</feature>
<accession>D7RMC4</accession>
<proteinExistence type="predicted"/>
<dbReference type="GO" id="GO:0004081">
    <property type="term" value="F:bis(5'-nucleosyl)-tetraphosphatase (asymmetrical) activity"/>
    <property type="evidence" value="ECO:0007669"/>
    <property type="project" value="TreeGrafter"/>
</dbReference>
<reference evidence="3 4" key="2">
    <citation type="journal article" date="2011" name="Virol. J.">
        <title>Sequence characteristics of T4-like bacteriophage IME08 benome termini revealed by high throughput sequencing.</title>
        <authorList>
            <person name="Jiang X."/>
            <person name="Jiang H."/>
            <person name="Li C."/>
            <person name="Wang S."/>
            <person name="Mi Z."/>
            <person name="An X."/>
            <person name="Chen J."/>
            <person name="Tong Y."/>
        </authorList>
    </citation>
    <scope>NUCLEOTIDE SEQUENCE [LARGE SCALE GENOMIC DNA]</scope>
</reference>
<dbReference type="PRINTS" id="PR00502">
    <property type="entry name" value="NUDIXFAMILY"/>
</dbReference>
<keyword evidence="1 3" id="KW-0378">Hydrolase</keyword>
<dbReference type="PROSITE" id="PS51462">
    <property type="entry name" value="NUDIX"/>
    <property type="match status" value="1"/>
</dbReference>
<dbReference type="SUPFAM" id="SSF55811">
    <property type="entry name" value="Nudix"/>
    <property type="match status" value="1"/>
</dbReference>
<dbReference type="Proteomes" id="UP000201129">
    <property type="component" value="Segment"/>
</dbReference>
<evidence type="ECO:0000313" key="3">
    <source>
        <dbReference type="EMBL" id="ADI55440.1"/>
    </source>
</evidence>
<dbReference type="OrthoDB" id="14298at10239"/>
<dbReference type="PROSITE" id="PS00893">
    <property type="entry name" value="NUDIX_BOX"/>
    <property type="match status" value="1"/>
</dbReference>
<protein>
    <submittedName>
        <fullName evidence="3">NudE nudix hydrolase</fullName>
    </submittedName>
</protein>
<dbReference type="EMBL" id="HM071924">
    <property type="protein sequence ID" value="ADI55440.1"/>
    <property type="molecule type" value="Genomic_DNA"/>
</dbReference>
<name>D7RMC4_9CAUD</name>
<dbReference type="InterPro" id="IPR051325">
    <property type="entry name" value="Nudix_hydrolase_domain"/>
</dbReference>
<dbReference type="GO" id="GO:0006754">
    <property type="term" value="P:ATP biosynthetic process"/>
    <property type="evidence" value="ECO:0007669"/>
    <property type="project" value="TreeGrafter"/>
</dbReference>
<evidence type="ECO:0000256" key="1">
    <source>
        <dbReference type="ARBA" id="ARBA00022801"/>
    </source>
</evidence>
<sequence>MCSDLFLIIWSKYLIVKVRQQKRVLKLLYEISLNNHGTETMSKKAKELSAGILFMTVDKELVMGRVTGSRNPENMRHKWDIPKGHVEPGEEPIQAAMRETEEEIGFTAYDPAFLKDLGEFKYSSNKNLHLFLYTVPVEHEQFKNCKCTAYHTFPDGRTIPEFDAFALIKRPQWEYVMGKSMFKVLDSLF</sequence>
<dbReference type="InterPro" id="IPR020084">
    <property type="entry name" value="NUDIX_hydrolase_CS"/>
</dbReference>
<dbReference type="InterPro" id="IPR020476">
    <property type="entry name" value="Nudix_hydrolase"/>
</dbReference>
<organism evidence="3 4">
    <name type="scientific">Escherichia phage IME08</name>
    <dbReference type="NCBI Taxonomy" id="698728"/>
    <lineage>
        <taxon>Viruses</taxon>
        <taxon>Duplodnaviria</taxon>
        <taxon>Heunggongvirae</taxon>
        <taxon>Uroviricota</taxon>
        <taxon>Caudoviricetes</taxon>
        <taxon>Pantevenvirales</taxon>
        <taxon>Straboviridae</taxon>
        <taxon>Tevenvirinae</taxon>
        <taxon>Dhakavirus</taxon>
        <taxon>Dhakavirus ime08</taxon>
    </lineage>
</organism>
<dbReference type="PANTHER" id="PTHR21340:SF0">
    <property type="entry name" value="BIS(5'-NUCLEOSYL)-TETRAPHOSPHATASE [ASYMMETRICAL]"/>
    <property type="match status" value="1"/>
</dbReference>
<evidence type="ECO:0000259" key="2">
    <source>
        <dbReference type="PROSITE" id="PS51462"/>
    </source>
</evidence>